<reference evidence="2 3" key="1">
    <citation type="journal article" date="2021" name="J. Hered.">
        <title>A chromosome-level genome assembly of the parasitoid wasp, Cotesia glomerata (Hymenoptera: Braconidae).</title>
        <authorList>
            <person name="Pinto B.J."/>
            <person name="Weis J.J."/>
            <person name="Gamble T."/>
            <person name="Ode P.J."/>
            <person name="Paul R."/>
            <person name="Zaspel J.M."/>
        </authorList>
    </citation>
    <scope>NUCLEOTIDE SEQUENCE [LARGE SCALE GENOMIC DNA]</scope>
    <source>
        <strain evidence="2">CgM1</strain>
    </source>
</reference>
<evidence type="ECO:0000313" key="3">
    <source>
        <dbReference type="Proteomes" id="UP000826195"/>
    </source>
</evidence>
<keyword evidence="3" id="KW-1185">Reference proteome</keyword>
<feature type="region of interest" description="Disordered" evidence="1">
    <location>
        <begin position="1"/>
        <end position="30"/>
    </location>
</feature>
<evidence type="ECO:0000256" key="1">
    <source>
        <dbReference type="SAM" id="MobiDB-lite"/>
    </source>
</evidence>
<organism evidence="2 3">
    <name type="scientific">Cotesia glomerata</name>
    <name type="common">Lepidopteran parasitic wasp</name>
    <name type="synonym">Apanteles glomeratus</name>
    <dbReference type="NCBI Taxonomy" id="32391"/>
    <lineage>
        <taxon>Eukaryota</taxon>
        <taxon>Metazoa</taxon>
        <taxon>Ecdysozoa</taxon>
        <taxon>Arthropoda</taxon>
        <taxon>Hexapoda</taxon>
        <taxon>Insecta</taxon>
        <taxon>Pterygota</taxon>
        <taxon>Neoptera</taxon>
        <taxon>Endopterygota</taxon>
        <taxon>Hymenoptera</taxon>
        <taxon>Apocrita</taxon>
        <taxon>Ichneumonoidea</taxon>
        <taxon>Braconidae</taxon>
        <taxon>Microgastrinae</taxon>
        <taxon>Cotesia</taxon>
    </lineage>
</organism>
<feature type="region of interest" description="Disordered" evidence="1">
    <location>
        <begin position="118"/>
        <end position="138"/>
    </location>
</feature>
<evidence type="ECO:0000313" key="2">
    <source>
        <dbReference type="EMBL" id="KAH0554333.1"/>
    </source>
</evidence>
<sequence length="164" mass="18995">MEKRPGLFRSGAGRKGSSFIAKGRNFDDLDPFKELPTSSLSTSIKKQKQKSTPFIARQIVNVKIITTIKKRVKCRVRDVIIYSFIVVQVQGHWTVDQLIKKLLQKQRKRNKPCRVRYPGEESQKRLKKSERMPGGRRGLVAPQNTFLENIIRRSSSQRKYSCYA</sequence>
<feature type="compositionally biased region" description="Basic and acidic residues" evidence="1">
    <location>
        <begin position="118"/>
        <end position="133"/>
    </location>
</feature>
<dbReference type="AlphaFoldDB" id="A0AAV7IKY9"/>
<gene>
    <name evidence="2" type="ORF">KQX54_009537</name>
</gene>
<protein>
    <submittedName>
        <fullName evidence="2">Uncharacterized protein</fullName>
    </submittedName>
</protein>
<comment type="caution">
    <text evidence="2">The sequence shown here is derived from an EMBL/GenBank/DDBJ whole genome shotgun (WGS) entry which is preliminary data.</text>
</comment>
<dbReference type="Proteomes" id="UP000826195">
    <property type="component" value="Unassembled WGS sequence"/>
</dbReference>
<proteinExistence type="predicted"/>
<name>A0AAV7IKY9_COTGL</name>
<dbReference type="EMBL" id="JAHXZJ010001119">
    <property type="protein sequence ID" value="KAH0554333.1"/>
    <property type="molecule type" value="Genomic_DNA"/>
</dbReference>
<accession>A0AAV7IKY9</accession>